<name>A0A1B0CUQ5_LUTLO</name>
<proteinExistence type="predicted"/>
<keyword evidence="2" id="KW-1185">Reference proteome</keyword>
<dbReference type="InterPro" id="IPR029021">
    <property type="entry name" value="Prot-tyrosine_phosphatase-like"/>
</dbReference>
<dbReference type="EMBL" id="AJWK01029611">
    <property type="status" value="NOT_ANNOTATED_CDS"/>
    <property type="molecule type" value="Genomic_DNA"/>
</dbReference>
<dbReference type="EMBL" id="AJWK01029610">
    <property type="status" value="NOT_ANNOTATED_CDS"/>
    <property type="molecule type" value="Genomic_DNA"/>
</dbReference>
<sequence>MSHNSIPDRWLNYTNVGRPIEGSPFIAFKTPLAEILWSHQGNSLDFSIQKEFL</sequence>
<dbReference type="Gene3D" id="3.90.190.10">
    <property type="entry name" value="Protein tyrosine phosphatase superfamily"/>
    <property type="match status" value="1"/>
</dbReference>
<dbReference type="Proteomes" id="UP000092461">
    <property type="component" value="Unassembled WGS sequence"/>
</dbReference>
<dbReference type="AlphaFoldDB" id="A0A1B0CUQ5"/>
<protein>
    <submittedName>
        <fullName evidence="1">Uncharacterized protein</fullName>
    </submittedName>
</protein>
<evidence type="ECO:0000313" key="2">
    <source>
        <dbReference type="Proteomes" id="UP000092461"/>
    </source>
</evidence>
<accession>A0A1B0CUQ5</accession>
<dbReference type="SUPFAM" id="SSF52799">
    <property type="entry name" value="(Phosphotyrosine protein) phosphatases II"/>
    <property type="match status" value="1"/>
</dbReference>
<dbReference type="VEuPathDB" id="VectorBase:LLOJ008690"/>
<evidence type="ECO:0000313" key="1">
    <source>
        <dbReference type="EnsemblMetazoa" id="LLOJ008690-PA"/>
    </source>
</evidence>
<organism evidence="1 2">
    <name type="scientific">Lutzomyia longipalpis</name>
    <name type="common">Sand fly</name>
    <dbReference type="NCBI Taxonomy" id="7200"/>
    <lineage>
        <taxon>Eukaryota</taxon>
        <taxon>Metazoa</taxon>
        <taxon>Ecdysozoa</taxon>
        <taxon>Arthropoda</taxon>
        <taxon>Hexapoda</taxon>
        <taxon>Insecta</taxon>
        <taxon>Pterygota</taxon>
        <taxon>Neoptera</taxon>
        <taxon>Endopterygota</taxon>
        <taxon>Diptera</taxon>
        <taxon>Nematocera</taxon>
        <taxon>Psychodoidea</taxon>
        <taxon>Psychodidae</taxon>
        <taxon>Lutzomyia</taxon>
        <taxon>Lutzomyia</taxon>
    </lineage>
</organism>
<reference evidence="1" key="1">
    <citation type="submission" date="2020-05" db="UniProtKB">
        <authorList>
            <consortium name="EnsemblMetazoa"/>
        </authorList>
    </citation>
    <scope>IDENTIFICATION</scope>
    <source>
        <strain evidence="1">Jacobina</strain>
    </source>
</reference>
<dbReference type="EnsemblMetazoa" id="LLOJ008690-RA">
    <property type="protein sequence ID" value="LLOJ008690-PA"/>
    <property type="gene ID" value="LLOJ008690"/>
</dbReference>